<dbReference type="Proteomes" id="UP001176517">
    <property type="component" value="Unassembled WGS sequence"/>
</dbReference>
<evidence type="ECO:0000256" key="1">
    <source>
        <dbReference type="ARBA" id="ARBA00022737"/>
    </source>
</evidence>
<dbReference type="AlphaFoldDB" id="A0AAN6GXP4"/>
<feature type="compositionally biased region" description="Basic and acidic residues" evidence="4">
    <location>
        <begin position="344"/>
        <end position="358"/>
    </location>
</feature>
<organism evidence="6 7">
    <name type="scientific">Tilletia horrida</name>
    <dbReference type="NCBI Taxonomy" id="155126"/>
    <lineage>
        <taxon>Eukaryota</taxon>
        <taxon>Fungi</taxon>
        <taxon>Dikarya</taxon>
        <taxon>Basidiomycota</taxon>
        <taxon>Ustilaginomycotina</taxon>
        <taxon>Exobasidiomycetes</taxon>
        <taxon>Tilletiales</taxon>
        <taxon>Tilletiaceae</taxon>
        <taxon>Tilletia</taxon>
    </lineage>
</organism>
<accession>A0AAN6GXP4</accession>
<keyword evidence="7" id="KW-1185">Reference proteome</keyword>
<keyword evidence="1" id="KW-0677">Repeat</keyword>
<sequence>MAETVGKERKRKRDEVSKVEPDAADDASPVKDEKKNKDTKKSKKRAAGEVATEADSTDADKSEAQDAASEAEQDKADEAEEGVGDEEVLSHKERRKRRRLEKRAASLSANAGQDAGKKSVAANTGAAPTVIVESGSSSASKPVPRSQYSIWVGNLAFSTTPQRLQTWFEDKAVAGISRINMPKGARKHEYNKGFAYVDLPDETTLKYSISLSESPLDGRRLLIKDGKNFEGRPALSISAEAFSTGTEEAADKSAQGETKPAVTVPLPAGANLLQNSANAALGKFAQSTLRAQKNAPSRTLFVGNLPFAATVDGLRDIITIAEMRKLESERDRIEAMELREIKQRRREEKERKREEALKAKAAGLPKKADSDVENEDDSSEDDADSDDDEDKSTGAGKEAEKMDVDSDGDAPEAKADDTDEAGEPQITGDDAEKKTKTKAKTESEPDDIGLVKIRLATFEDNPEKCKGFAFLDFASTLHATRVLINARNRLYLARKLIYQYAGEEAQRRSGGQRKAAGSDGFQSKAPRDDNRRKPRNADRPARPPRYFEAAQDSNVDAPANAQAAAPAPIPDRADGDDGAKKSKPTQAERAAARLAKGKGRTEDRKLASGSATGNTGRRQKPGAALANAARGKVGIVASEGKKITFE</sequence>
<feature type="compositionally biased region" description="Low complexity" evidence="4">
    <location>
        <begin position="557"/>
        <end position="566"/>
    </location>
</feature>
<feature type="domain" description="RRM" evidence="5">
    <location>
        <begin position="148"/>
        <end position="228"/>
    </location>
</feature>
<feature type="compositionally biased region" description="Basic residues" evidence="4">
    <location>
        <begin position="92"/>
        <end position="101"/>
    </location>
</feature>
<dbReference type="InterPro" id="IPR035979">
    <property type="entry name" value="RBD_domain_sf"/>
</dbReference>
<dbReference type="InterPro" id="IPR000504">
    <property type="entry name" value="RRM_dom"/>
</dbReference>
<feature type="compositionally biased region" description="Basic and acidic residues" evidence="4">
    <location>
        <begin position="430"/>
        <end position="443"/>
    </location>
</feature>
<name>A0AAN6GXP4_9BASI</name>
<evidence type="ECO:0000313" key="7">
    <source>
        <dbReference type="Proteomes" id="UP001176517"/>
    </source>
</evidence>
<feature type="region of interest" description="Disordered" evidence="4">
    <location>
        <begin position="344"/>
        <end position="446"/>
    </location>
</feature>
<dbReference type="SMART" id="SM00360">
    <property type="entry name" value="RRM"/>
    <property type="match status" value="2"/>
</dbReference>
<dbReference type="Pfam" id="PF00076">
    <property type="entry name" value="RRM_1"/>
    <property type="match status" value="1"/>
</dbReference>
<evidence type="ECO:0000256" key="3">
    <source>
        <dbReference type="PROSITE-ProRule" id="PRU00176"/>
    </source>
</evidence>
<dbReference type="PANTHER" id="PTHR23236">
    <property type="entry name" value="EUKARYOTIC TRANSLATION INITIATION FACTOR 4B/4H"/>
    <property type="match status" value="1"/>
</dbReference>
<dbReference type="EMBL" id="JAPDMZ010000001">
    <property type="protein sequence ID" value="KAK0558101.1"/>
    <property type="molecule type" value="Genomic_DNA"/>
</dbReference>
<feature type="compositionally biased region" description="Basic and acidic residues" evidence="4">
    <location>
        <begin position="525"/>
        <end position="541"/>
    </location>
</feature>
<feature type="region of interest" description="Disordered" evidence="4">
    <location>
        <begin position="1"/>
        <end position="122"/>
    </location>
</feature>
<dbReference type="Gene3D" id="3.30.70.330">
    <property type="match status" value="2"/>
</dbReference>
<keyword evidence="2 3" id="KW-0694">RNA-binding</keyword>
<dbReference type="PANTHER" id="PTHR23236:SF119">
    <property type="entry name" value="NUCLEAR RNA-BINDING PROTEIN SART-3"/>
    <property type="match status" value="1"/>
</dbReference>
<evidence type="ECO:0000313" key="6">
    <source>
        <dbReference type="EMBL" id="KAK0558101.1"/>
    </source>
</evidence>
<gene>
    <name evidence="6" type="primary">NOP13</name>
    <name evidence="6" type="ORF">OC846_000094</name>
</gene>
<dbReference type="GO" id="GO:0003723">
    <property type="term" value="F:RNA binding"/>
    <property type="evidence" value="ECO:0007669"/>
    <property type="project" value="UniProtKB-UniRule"/>
</dbReference>
<feature type="compositionally biased region" description="Acidic residues" evidence="4">
    <location>
        <begin position="69"/>
        <end position="87"/>
    </location>
</feature>
<dbReference type="SUPFAM" id="SSF54928">
    <property type="entry name" value="RNA-binding domain, RBD"/>
    <property type="match status" value="1"/>
</dbReference>
<dbReference type="InterPro" id="IPR012677">
    <property type="entry name" value="Nucleotide-bd_a/b_plait_sf"/>
</dbReference>
<comment type="caution">
    <text evidence="6">The sequence shown here is derived from an EMBL/GenBank/DDBJ whole genome shotgun (WGS) entry which is preliminary data.</text>
</comment>
<dbReference type="PROSITE" id="PS50102">
    <property type="entry name" value="RRM"/>
    <property type="match status" value="1"/>
</dbReference>
<feature type="region of interest" description="Disordered" evidence="4">
    <location>
        <begin position="503"/>
        <end position="544"/>
    </location>
</feature>
<proteinExistence type="predicted"/>
<feature type="region of interest" description="Disordered" evidence="4">
    <location>
        <begin position="557"/>
        <end position="627"/>
    </location>
</feature>
<feature type="compositionally biased region" description="Basic and acidic residues" evidence="4">
    <location>
        <begin position="571"/>
        <end position="580"/>
    </location>
</feature>
<evidence type="ECO:0000256" key="4">
    <source>
        <dbReference type="SAM" id="MobiDB-lite"/>
    </source>
</evidence>
<evidence type="ECO:0000256" key="2">
    <source>
        <dbReference type="ARBA" id="ARBA00022884"/>
    </source>
</evidence>
<evidence type="ECO:0000259" key="5">
    <source>
        <dbReference type="PROSITE" id="PS50102"/>
    </source>
</evidence>
<feature type="compositionally biased region" description="Acidic residues" evidence="4">
    <location>
        <begin position="371"/>
        <end position="390"/>
    </location>
</feature>
<protein>
    <submittedName>
        <fullName evidence="6">Nucleolar protein 13</fullName>
    </submittedName>
</protein>
<reference evidence="6" key="1">
    <citation type="journal article" date="2023" name="PhytoFront">
        <title>Draft Genome Resources of Seven Strains of Tilletia horrida, Causal Agent of Kernel Smut of Rice.</title>
        <authorList>
            <person name="Khanal S."/>
            <person name="Antony Babu S."/>
            <person name="Zhou X.G."/>
        </authorList>
    </citation>
    <scope>NUCLEOTIDE SEQUENCE</scope>
    <source>
        <strain evidence="6">TX6</strain>
    </source>
</reference>